<dbReference type="Proteomes" id="UP000030742">
    <property type="component" value="Unassembled WGS sequence"/>
</dbReference>
<organism evidence="2 3">
    <name type="scientific">Dendroctonus ponderosae</name>
    <name type="common">Mountain pine beetle</name>
    <dbReference type="NCBI Taxonomy" id="77166"/>
    <lineage>
        <taxon>Eukaryota</taxon>
        <taxon>Metazoa</taxon>
        <taxon>Ecdysozoa</taxon>
        <taxon>Arthropoda</taxon>
        <taxon>Hexapoda</taxon>
        <taxon>Insecta</taxon>
        <taxon>Pterygota</taxon>
        <taxon>Neoptera</taxon>
        <taxon>Endopterygota</taxon>
        <taxon>Coleoptera</taxon>
        <taxon>Polyphaga</taxon>
        <taxon>Cucujiformia</taxon>
        <taxon>Curculionidae</taxon>
        <taxon>Scolytinae</taxon>
        <taxon>Dendroctonus</taxon>
    </lineage>
</organism>
<evidence type="ECO:0000256" key="1">
    <source>
        <dbReference type="SAM" id="Phobius"/>
    </source>
</evidence>
<sequence>MVEVELPTIQKNWVKRSLTATCLISYLIVITYIGLVPIWVSTMAIQIFHYFER</sequence>
<evidence type="ECO:0000313" key="2">
    <source>
        <dbReference type="EMBL" id="ERL92364.1"/>
    </source>
</evidence>
<keyword evidence="1" id="KW-0812">Transmembrane</keyword>
<keyword evidence="1" id="KW-1133">Transmembrane helix</keyword>
<gene>
    <name evidence="2" type="ORF">D910_09678</name>
</gene>
<reference evidence="2 3" key="1">
    <citation type="journal article" date="2013" name="Genome Biol.">
        <title>Draft genome of the mountain pine beetle, Dendroctonus ponderosae Hopkins, a major forest pest.</title>
        <authorList>
            <person name="Keeling C.I."/>
            <person name="Yuen M.M."/>
            <person name="Liao N.Y."/>
            <person name="Docking T.R."/>
            <person name="Chan S.K."/>
            <person name="Taylor G.A."/>
            <person name="Palmquist D.L."/>
            <person name="Jackman S.D."/>
            <person name="Nguyen A."/>
            <person name="Li M."/>
            <person name="Henderson H."/>
            <person name="Janes J.K."/>
            <person name="Zhao Y."/>
            <person name="Pandoh P."/>
            <person name="Moore R."/>
            <person name="Sperling F.A."/>
            <person name="Huber D.P."/>
            <person name="Birol I."/>
            <person name="Jones S.J."/>
            <person name="Bohlmann J."/>
        </authorList>
    </citation>
    <scope>NUCLEOTIDE SEQUENCE</scope>
</reference>
<name>U4UEI2_DENPD</name>
<keyword evidence="1" id="KW-0472">Membrane</keyword>
<proteinExistence type="predicted"/>
<protein>
    <submittedName>
        <fullName evidence="2">Uncharacterized protein</fullName>
    </submittedName>
</protein>
<dbReference type="EMBL" id="KB632323">
    <property type="protein sequence ID" value="ERL92364.1"/>
    <property type="molecule type" value="Genomic_DNA"/>
</dbReference>
<dbReference type="OrthoDB" id="10260889at2759"/>
<dbReference type="AlphaFoldDB" id="U4UEI2"/>
<accession>U4UEI2</accession>
<evidence type="ECO:0000313" key="3">
    <source>
        <dbReference type="Proteomes" id="UP000030742"/>
    </source>
</evidence>
<feature type="transmembrane region" description="Helical" evidence="1">
    <location>
        <begin position="23"/>
        <end position="51"/>
    </location>
</feature>